<dbReference type="PANTHER" id="PTHR11527">
    <property type="entry name" value="HEAT-SHOCK PROTEIN 20 FAMILY MEMBER"/>
    <property type="match status" value="1"/>
</dbReference>
<feature type="domain" description="SHSP" evidence="3">
    <location>
        <begin position="29"/>
        <end position="139"/>
    </location>
</feature>
<protein>
    <submittedName>
        <fullName evidence="4">14 kDa antigen</fullName>
    </submittedName>
</protein>
<dbReference type="EMBL" id="CP017839">
    <property type="protein sequence ID" value="APA98414.1"/>
    <property type="molecule type" value="Genomic_DNA"/>
</dbReference>
<dbReference type="InterPro" id="IPR031107">
    <property type="entry name" value="Small_HSP"/>
</dbReference>
<dbReference type="KEGG" id="nsr:NS506_04366"/>
<dbReference type="Proteomes" id="UP000037179">
    <property type="component" value="Unassembled WGS sequence"/>
</dbReference>
<name>A0A0B8ND20_9NOCA</name>
<dbReference type="PROSITE" id="PS01031">
    <property type="entry name" value="SHSP"/>
    <property type="match status" value="1"/>
</dbReference>
<evidence type="ECO:0000313" key="5">
    <source>
        <dbReference type="EMBL" id="GAP30490.1"/>
    </source>
</evidence>
<gene>
    <name evidence="4" type="ORF">NS506_04366</name>
    <name evidence="5" type="ORF">NSK11_contig00081-0039</name>
</gene>
<evidence type="ECO:0000313" key="6">
    <source>
        <dbReference type="Proteomes" id="UP000037179"/>
    </source>
</evidence>
<dbReference type="RefSeq" id="WP_033089118.1">
    <property type="nucleotide sequence ID" value="NZ_AP017900.1"/>
</dbReference>
<evidence type="ECO:0000256" key="2">
    <source>
        <dbReference type="RuleBase" id="RU003616"/>
    </source>
</evidence>
<dbReference type="InterPro" id="IPR008978">
    <property type="entry name" value="HSP20-like_chaperone"/>
</dbReference>
<reference evidence="6" key="1">
    <citation type="submission" date="2015-07" db="EMBL/GenBank/DDBJ databases">
        <title>Nocardia seriolae U-1 whole genome shotgun sequence.</title>
        <authorList>
            <person name="Imajoh M."/>
            <person name="Fukumoto Y."/>
            <person name="Sukeda M."/>
            <person name="Yamane J."/>
            <person name="Yamasaki K."/>
            <person name="Shimizu M."/>
            <person name="Ohnishi K."/>
            <person name="Oshima S."/>
        </authorList>
    </citation>
    <scope>NUCLEOTIDE SEQUENCE [LARGE SCALE GENOMIC DNA]</scope>
    <source>
        <strain evidence="6">U-1</strain>
    </source>
</reference>
<comment type="similarity">
    <text evidence="1 2">Belongs to the small heat shock protein (HSP20) family.</text>
</comment>
<evidence type="ECO:0000313" key="7">
    <source>
        <dbReference type="Proteomes" id="UP000180166"/>
    </source>
</evidence>
<dbReference type="EMBL" id="BBYQ01000081">
    <property type="protein sequence ID" value="GAP30490.1"/>
    <property type="molecule type" value="Genomic_DNA"/>
</dbReference>
<accession>A0A0B8ND20</accession>
<organism evidence="5 6">
    <name type="scientific">Nocardia seriolae</name>
    <dbReference type="NCBI Taxonomy" id="37332"/>
    <lineage>
        <taxon>Bacteria</taxon>
        <taxon>Bacillati</taxon>
        <taxon>Actinomycetota</taxon>
        <taxon>Actinomycetes</taxon>
        <taxon>Mycobacteriales</taxon>
        <taxon>Nocardiaceae</taxon>
        <taxon>Nocardia</taxon>
    </lineage>
</organism>
<dbReference type="SUPFAM" id="SSF49764">
    <property type="entry name" value="HSP20-like chaperones"/>
    <property type="match status" value="1"/>
</dbReference>
<reference evidence="4 7" key="3">
    <citation type="submission" date="2016-10" db="EMBL/GenBank/DDBJ databases">
        <title>Genome sequence of Nocardia seriolae strain EM150506, isolated from Anguila japonica.</title>
        <authorList>
            <person name="Han H.-J."/>
        </authorList>
    </citation>
    <scope>NUCLEOTIDE SEQUENCE [LARGE SCALE GENOMIC DNA]</scope>
    <source>
        <strain evidence="4 7">EM150506</strain>
    </source>
</reference>
<dbReference type="GeneID" id="93375152"/>
<evidence type="ECO:0000313" key="4">
    <source>
        <dbReference type="EMBL" id="APA98414.1"/>
    </source>
</evidence>
<dbReference type="Gene3D" id="2.60.40.790">
    <property type="match status" value="1"/>
</dbReference>
<proteinExistence type="inferred from homology"/>
<dbReference type="OrthoDB" id="3855217at2"/>
<dbReference type="Pfam" id="PF00011">
    <property type="entry name" value="HSP20"/>
    <property type="match status" value="1"/>
</dbReference>
<dbReference type="Proteomes" id="UP000180166">
    <property type="component" value="Chromosome"/>
</dbReference>
<evidence type="ECO:0000256" key="1">
    <source>
        <dbReference type="PROSITE-ProRule" id="PRU00285"/>
    </source>
</evidence>
<dbReference type="SMR" id="A0A0B8ND20"/>
<dbReference type="CDD" id="cd06464">
    <property type="entry name" value="ACD_sHsps-like"/>
    <property type="match status" value="1"/>
</dbReference>
<keyword evidence="6" id="KW-1185">Reference proteome</keyword>
<sequence length="140" mass="15298">MSLLSVHRQPALLPDLADLWNALVPPSTPMFGTGLLRVEDALDEKQYTVRVEIPGVDPAKDLQISVHQGRLTIKAERTEKHESKGRSEFSYGSFVRTVPLPPGAEDDGIQATYAKGILTVTVPLGEPEAPVRTVQVQSEE</sequence>
<reference evidence="5 6" key="2">
    <citation type="journal article" date="2016" name="Genome Announc.">
        <title>Draft Genome Sequence of Erythromycin- and Oxytetracycline-Sensitive Nocardia seriolae Strain U-1 (NBRC 110359).</title>
        <authorList>
            <person name="Imajoh M."/>
            <person name="Sukeda M."/>
            <person name="Shimizu M."/>
            <person name="Yamane J."/>
            <person name="Ohnishi K."/>
            <person name="Oshima S."/>
        </authorList>
    </citation>
    <scope>NUCLEOTIDE SEQUENCE [LARGE SCALE GENOMIC DNA]</scope>
    <source>
        <strain evidence="5 6">U-1</strain>
    </source>
</reference>
<dbReference type="AlphaFoldDB" id="A0A0B8ND20"/>
<evidence type="ECO:0000259" key="3">
    <source>
        <dbReference type="PROSITE" id="PS01031"/>
    </source>
</evidence>
<dbReference type="InterPro" id="IPR002068">
    <property type="entry name" value="A-crystallin/Hsp20_dom"/>
</dbReference>